<organism evidence="1 2">
    <name type="scientific">Acidithiobacillus ferruginosus</name>
    <dbReference type="NCBI Taxonomy" id="3063951"/>
    <lineage>
        <taxon>Bacteria</taxon>
        <taxon>Pseudomonadati</taxon>
        <taxon>Pseudomonadota</taxon>
        <taxon>Acidithiobacillia</taxon>
        <taxon>Acidithiobacillales</taxon>
        <taxon>Acidithiobacillaceae</taxon>
        <taxon>Acidithiobacillus</taxon>
    </lineage>
</organism>
<evidence type="ECO:0000313" key="2">
    <source>
        <dbReference type="Proteomes" id="UP001196097"/>
    </source>
</evidence>
<gene>
    <name evidence="1" type="primary">pilM</name>
    <name evidence="1" type="ORF">HF292_009875</name>
</gene>
<evidence type="ECO:0000313" key="1">
    <source>
        <dbReference type="EMBL" id="XRP72116.1"/>
    </source>
</evidence>
<accession>A0ACD5IIU8</accession>
<protein>
    <submittedName>
        <fullName evidence="1">Type IV pilus biogenesis protein PilM</fullName>
    </submittedName>
</protein>
<reference evidence="1 2" key="1">
    <citation type="journal article" date="2021" name="ISME J.">
        <title>Genomic evolution of the class Acidithiobacillia: deep-branching Proteobacteria living in extreme acidic conditions.</title>
        <authorList>
            <person name="Moya-Beltran A."/>
            <person name="Beard S."/>
            <person name="Rojas-Villalobos C."/>
            <person name="Issotta F."/>
            <person name="Gallardo Y."/>
            <person name="Ulloa R."/>
            <person name="Giaveno A."/>
            <person name="Degli Esposti M."/>
            <person name="Johnson D.B."/>
            <person name="Quatrini R."/>
        </authorList>
    </citation>
    <scope>NUCLEOTIDE SEQUENCE [LARGE SCALE GENOMIC DNA]</scope>
    <source>
        <strain evidence="1 2">CF3</strain>
    </source>
</reference>
<dbReference type="Proteomes" id="UP001196097">
    <property type="component" value="Chromosome"/>
</dbReference>
<dbReference type="EMBL" id="CP130946">
    <property type="protein sequence ID" value="XRP72116.1"/>
    <property type="molecule type" value="Genomic_DNA"/>
</dbReference>
<sequence length="159" mass="16160">MIFWILPMLLAVFMASAQGLVHNQADAVLPPVTQVSAAAVGQDFVAYRNAVGVYASANPAFTGSVPASSLALPGGMPLLQGADNQVTATASGQGRIITCWATLPASALFQTIKNMNGDASMGLVSGTQWSSPVYGPMGNLPSGVQVPNGDAVSIVQLGN</sequence>
<keyword evidence="2" id="KW-1185">Reference proteome</keyword>
<proteinExistence type="predicted"/>
<name>A0ACD5IIU8_9PROT</name>